<dbReference type="Proteomes" id="UP001461498">
    <property type="component" value="Unassembled WGS sequence"/>
</dbReference>
<protein>
    <submittedName>
        <fullName evidence="1">Uncharacterized protein</fullName>
    </submittedName>
</protein>
<comment type="caution">
    <text evidence="1">The sequence shown here is derived from an EMBL/GenBank/DDBJ whole genome shotgun (WGS) entry which is preliminary data.</text>
</comment>
<keyword evidence="2" id="KW-1185">Reference proteome</keyword>
<evidence type="ECO:0000313" key="1">
    <source>
        <dbReference type="EMBL" id="KAK9502177.1"/>
    </source>
</evidence>
<name>A0AAW1CV24_9HEMI</name>
<organism evidence="1 2">
    <name type="scientific">Rhynocoris fuscipes</name>
    <dbReference type="NCBI Taxonomy" id="488301"/>
    <lineage>
        <taxon>Eukaryota</taxon>
        <taxon>Metazoa</taxon>
        <taxon>Ecdysozoa</taxon>
        <taxon>Arthropoda</taxon>
        <taxon>Hexapoda</taxon>
        <taxon>Insecta</taxon>
        <taxon>Pterygota</taxon>
        <taxon>Neoptera</taxon>
        <taxon>Paraneoptera</taxon>
        <taxon>Hemiptera</taxon>
        <taxon>Heteroptera</taxon>
        <taxon>Panheteroptera</taxon>
        <taxon>Cimicomorpha</taxon>
        <taxon>Reduviidae</taxon>
        <taxon>Harpactorinae</taxon>
        <taxon>Harpactorini</taxon>
        <taxon>Rhynocoris</taxon>
    </lineage>
</organism>
<dbReference type="EMBL" id="JAPXFL010000009">
    <property type="protein sequence ID" value="KAK9502177.1"/>
    <property type="molecule type" value="Genomic_DNA"/>
</dbReference>
<gene>
    <name evidence="1" type="ORF">O3M35_012760</name>
</gene>
<reference evidence="1 2" key="1">
    <citation type="submission" date="2022-12" db="EMBL/GenBank/DDBJ databases">
        <title>Chromosome-level genome assembly of true bugs.</title>
        <authorList>
            <person name="Ma L."/>
            <person name="Li H."/>
        </authorList>
    </citation>
    <scope>NUCLEOTIDE SEQUENCE [LARGE SCALE GENOMIC DNA]</scope>
    <source>
        <strain evidence="1">Lab_2022b</strain>
    </source>
</reference>
<proteinExistence type="predicted"/>
<sequence length="68" mass="7472">MKSRSSLDFLRGSYLLARDSVVPPDIFLEGRTGFGRSSIFSSEARIKQCKRSLMTFPAASLILEGVSS</sequence>
<accession>A0AAW1CV24</accession>
<evidence type="ECO:0000313" key="2">
    <source>
        <dbReference type="Proteomes" id="UP001461498"/>
    </source>
</evidence>
<dbReference type="AlphaFoldDB" id="A0AAW1CV24"/>